<dbReference type="Gene3D" id="3.40.50.300">
    <property type="entry name" value="P-loop containing nucleotide triphosphate hydrolases"/>
    <property type="match status" value="1"/>
</dbReference>
<evidence type="ECO:0000256" key="11">
    <source>
        <dbReference type="SAM" id="Coils"/>
    </source>
</evidence>
<keyword evidence="8 11" id="KW-0175">Coiled coil</keyword>
<reference evidence="15" key="1">
    <citation type="submission" date="2022-08" db="UniProtKB">
        <authorList>
            <consortium name="EnsemblMetazoa"/>
        </authorList>
    </citation>
    <scope>IDENTIFICATION</scope>
    <source>
        <strain evidence="15">05x7-T-G4-1.051#20</strain>
    </source>
</reference>
<dbReference type="GO" id="GO:0051959">
    <property type="term" value="F:dynein light intermediate chain binding"/>
    <property type="evidence" value="ECO:0007669"/>
    <property type="project" value="InterPro"/>
</dbReference>
<evidence type="ECO:0000256" key="12">
    <source>
        <dbReference type="SAM" id="MobiDB-lite"/>
    </source>
</evidence>
<evidence type="ECO:0000256" key="10">
    <source>
        <dbReference type="ARBA" id="ARBA00023212"/>
    </source>
</evidence>
<evidence type="ECO:0000256" key="8">
    <source>
        <dbReference type="ARBA" id="ARBA00023054"/>
    </source>
</evidence>
<dbReference type="GO" id="GO:0005930">
    <property type="term" value="C:axoneme"/>
    <property type="evidence" value="ECO:0007669"/>
    <property type="project" value="TreeGrafter"/>
</dbReference>
<dbReference type="InterPro" id="IPR026983">
    <property type="entry name" value="DHC"/>
</dbReference>
<protein>
    <submittedName>
        <fullName evidence="15">Uncharacterized protein</fullName>
    </submittedName>
</protein>
<dbReference type="Gene3D" id="1.20.920.20">
    <property type="match status" value="1"/>
</dbReference>
<dbReference type="EnsemblMetazoa" id="G13908.1">
    <property type="protein sequence ID" value="G13908.1:cds"/>
    <property type="gene ID" value="G13908"/>
</dbReference>
<evidence type="ECO:0000259" key="13">
    <source>
        <dbReference type="Pfam" id="PF12777"/>
    </source>
</evidence>
<proteinExistence type="inferred from homology"/>
<keyword evidence="10" id="KW-0206">Cytoskeleton</keyword>
<dbReference type="GO" id="GO:0005874">
    <property type="term" value="C:microtubule"/>
    <property type="evidence" value="ECO:0007669"/>
    <property type="project" value="UniProtKB-KW"/>
</dbReference>
<evidence type="ECO:0000256" key="2">
    <source>
        <dbReference type="ARBA" id="ARBA00008887"/>
    </source>
</evidence>
<feature type="coiled-coil region" evidence="11">
    <location>
        <begin position="280"/>
        <end position="373"/>
    </location>
</feature>
<sequence length="453" mass="51535">MEPPDLDMQQVMEDSTTRTPSYLSCPQEWSVSVDSDKLKPSLAKMFTVMHKSVSEYSKRMLAELRSHNYVTPTNYLELVLLFDKKNELGGAADKLRNGLSKIDDTRQKVEKMSIKLEDGKTKVAQFQKQCDKYLSVAQKGERIAEEETKCQHMADLAQHDLDEALPALQEAIAALESLNKKDMTEIKSYGRPPLLVEKVMEAVMEAKRELGESTFIKQLMNFDKDNISDRVLKKIGSYCSQSDFQPDIIGRVSGAAKSLCMWVRAMEVYGRVYRVVEPKKQRLNAAMSQLKEKQDALADAKAKLAEVEAKMAELKQQYDEKLAQKEELKRKAEYTELMLERATKLMSGLAGEKERWQETVKDLEERMGFLSGDCLMAAAFMSYMGPFLSNYRDELVQKKWIEEVRKLGIPCAPNFNFCEFMAKPTQVRDLNIQGLPSDAFSTENGVIVTSSNR</sequence>
<dbReference type="GO" id="GO:0060294">
    <property type="term" value="P:cilium movement involved in cell motility"/>
    <property type="evidence" value="ECO:0007669"/>
    <property type="project" value="TreeGrafter"/>
</dbReference>
<keyword evidence="16" id="KW-1185">Reference proteome</keyword>
<evidence type="ECO:0000256" key="3">
    <source>
        <dbReference type="ARBA" id="ARBA00022490"/>
    </source>
</evidence>
<dbReference type="Proteomes" id="UP000005408">
    <property type="component" value="Unassembled WGS sequence"/>
</dbReference>
<keyword evidence="3" id="KW-0963">Cytoplasm</keyword>
<dbReference type="GO" id="GO:0097729">
    <property type="term" value="C:9+2 motile cilium"/>
    <property type="evidence" value="ECO:0007669"/>
    <property type="project" value="TreeGrafter"/>
</dbReference>
<evidence type="ECO:0000256" key="5">
    <source>
        <dbReference type="ARBA" id="ARBA00022741"/>
    </source>
</evidence>
<comment type="subcellular location">
    <subcellularLocation>
        <location evidence="1">Cytoplasm</location>
        <location evidence="1">Cytoskeleton</location>
    </subcellularLocation>
</comment>
<evidence type="ECO:0000313" key="15">
    <source>
        <dbReference type="EnsemblMetazoa" id="G13908.1:cds"/>
    </source>
</evidence>
<dbReference type="PANTHER" id="PTHR10676">
    <property type="entry name" value="DYNEIN HEAVY CHAIN FAMILY PROTEIN"/>
    <property type="match status" value="1"/>
</dbReference>
<dbReference type="FunFam" id="1.20.920.20:FF:000001">
    <property type="entry name" value="dynein heavy chain 2, axonemal"/>
    <property type="match status" value="1"/>
</dbReference>
<dbReference type="InterPro" id="IPR027417">
    <property type="entry name" value="P-loop_NTPase"/>
</dbReference>
<evidence type="ECO:0000256" key="1">
    <source>
        <dbReference type="ARBA" id="ARBA00004245"/>
    </source>
</evidence>
<dbReference type="GO" id="GO:0005524">
    <property type="term" value="F:ATP binding"/>
    <property type="evidence" value="ECO:0007669"/>
    <property type="project" value="UniProtKB-KW"/>
</dbReference>
<evidence type="ECO:0000256" key="9">
    <source>
        <dbReference type="ARBA" id="ARBA00023175"/>
    </source>
</evidence>
<keyword evidence="7" id="KW-0243">Dynein</keyword>
<keyword evidence="4" id="KW-0493">Microtubule</keyword>
<dbReference type="PANTHER" id="PTHR10676:SF183">
    <property type="entry name" value="DYNEIN AXONEMAL HEAVY CHAIN 2"/>
    <property type="match status" value="1"/>
</dbReference>
<dbReference type="Pfam" id="PF12780">
    <property type="entry name" value="AAA_8"/>
    <property type="match status" value="1"/>
</dbReference>
<comment type="similarity">
    <text evidence="2">Belongs to the dynein heavy chain family.</text>
</comment>
<evidence type="ECO:0000256" key="6">
    <source>
        <dbReference type="ARBA" id="ARBA00022840"/>
    </source>
</evidence>
<dbReference type="InterPro" id="IPR024317">
    <property type="entry name" value="Dynein_heavy_chain_D4_dom"/>
</dbReference>
<keyword evidence="6" id="KW-0067">ATP-binding</keyword>
<evidence type="ECO:0000259" key="14">
    <source>
        <dbReference type="Pfam" id="PF12780"/>
    </source>
</evidence>
<evidence type="ECO:0000256" key="7">
    <source>
        <dbReference type="ARBA" id="ARBA00023017"/>
    </source>
</evidence>
<keyword evidence="5" id="KW-0547">Nucleotide-binding</keyword>
<feature type="region of interest" description="Disordered" evidence="12">
    <location>
        <begin position="1"/>
        <end position="20"/>
    </location>
</feature>
<feature type="domain" description="Dynein heavy chain coiled coil stalk" evidence="13">
    <location>
        <begin position="94"/>
        <end position="401"/>
    </location>
</feature>
<name>A0A8W8IH44_MAGGI</name>
<feature type="domain" description="Dynein heavy chain AAA module D4" evidence="14">
    <location>
        <begin position="35"/>
        <end position="83"/>
    </location>
</feature>
<accession>A0A8W8IH44</accession>
<keyword evidence="9" id="KW-0505">Motor protein</keyword>
<organism evidence="15 16">
    <name type="scientific">Magallana gigas</name>
    <name type="common">Pacific oyster</name>
    <name type="synonym">Crassostrea gigas</name>
    <dbReference type="NCBI Taxonomy" id="29159"/>
    <lineage>
        <taxon>Eukaryota</taxon>
        <taxon>Metazoa</taxon>
        <taxon>Spiralia</taxon>
        <taxon>Lophotrochozoa</taxon>
        <taxon>Mollusca</taxon>
        <taxon>Bivalvia</taxon>
        <taxon>Autobranchia</taxon>
        <taxon>Pteriomorphia</taxon>
        <taxon>Ostreida</taxon>
        <taxon>Ostreoidea</taxon>
        <taxon>Ostreidae</taxon>
        <taxon>Magallana</taxon>
    </lineage>
</organism>
<dbReference type="Pfam" id="PF12777">
    <property type="entry name" value="MT"/>
    <property type="match status" value="1"/>
</dbReference>
<dbReference type="AlphaFoldDB" id="A0A8W8IH44"/>
<evidence type="ECO:0000256" key="4">
    <source>
        <dbReference type="ARBA" id="ARBA00022701"/>
    </source>
</evidence>
<dbReference type="GO" id="GO:0008569">
    <property type="term" value="F:minus-end-directed microtubule motor activity"/>
    <property type="evidence" value="ECO:0007669"/>
    <property type="project" value="TreeGrafter"/>
</dbReference>
<dbReference type="InterPro" id="IPR024743">
    <property type="entry name" value="Dynein_HC_stalk"/>
</dbReference>
<dbReference type="GO" id="GO:0030286">
    <property type="term" value="C:dynein complex"/>
    <property type="evidence" value="ECO:0007669"/>
    <property type="project" value="UniProtKB-KW"/>
</dbReference>
<evidence type="ECO:0000313" key="16">
    <source>
        <dbReference type="Proteomes" id="UP000005408"/>
    </source>
</evidence>
<dbReference type="GO" id="GO:0045505">
    <property type="term" value="F:dynein intermediate chain binding"/>
    <property type="evidence" value="ECO:0007669"/>
    <property type="project" value="InterPro"/>
</dbReference>